<dbReference type="InterPro" id="IPR006058">
    <property type="entry name" value="2Fe2S_fd_BS"/>
</dbReference>
<sequence>MTSLHLLLWIVGAILLQLAIYLAIGFWRHWQTYDALRTTVIEGGLPVKHPEDLVETEAVPTAWSGWRIFRVTHKVVENATQDICSFHLAPQDALALPAFMPGQYLTFRLDIPVVGGGTESVTRCYSLSDGPRANSYRVSIKRAPAPPNSTHPPGRSSNYFHDQVQLDSLLQVRAPAGHFHIDQSDAPVVLLAGGIGITPMLSMVNWCFAQQPAREVWLLYGARFAQELMAQAHLEALADMHANFHLLFCLSDADKTATLTSPYQRHGRIDIDLLRRLLPLKPYHFYLCGPTPMLASLVPALEDWGVPDARIHFEAFGPASVQRKSAALATPAGAPLPVGDTSAVTVSFSQSGKQMSWQPGSGNLLDFAEAHGIAVNSGCRAGSCGSCQTTIRAGEVRYREAPDFDPEPGTCLLCVSSPKTNVTLEL</sequence>
<evidence type="ECO:0008006" key="15">
    <source>
        <dbReference type="Google" id="ProtNLM"/>
    </source>
</evidence>
<reference evidence="13 14" key="1">
    <citation type="submission" date="2017-01" db="EMBL/GenBank/DDBJ databases">
        <title>Novel large sulfur bacteria in the metagenomes of groundwater-fed chemosynthetic microbial mats in the Lake Huron basin.</title>
        <authorList>
            <person name="Sharrar A.M."/>
            <person name="Flood B.E."/>
            <person name="Bailey J.V."/>
            <person name="Jones D.S."/>
            <person name="Biddanda B."/>
            <person name="Ruberg S.A."/>
            <person name="Marcus D.N."/>
            <person name="Dick G.J."/>
        </authorList>
    </citation>
    <scope>NUCLEOTIDE SEQUENCE [LARGE SCALE GENOMIC DNA]</scope>
    <source>
        <strain evidence="13">A7</strain>
    </source>
</reference>
<evidence type="ECO:0000256" key="3">
    <source>
        <dbReference type="ARBA" id="ARBA00022714"/>
    </source>
</evidence>
<dbReference type="InterPro" id="IPR001709">
    <property type="entry name" value="Flavoprot_Pyr_Nucl_cyt_Rdtase"/>
</dbReference>
<dbReference type="Proteomes" id="UP000192505">
    <property type="component" value="Unassembled WGS sequence"/>
</dbReference>
<dbReference type="PROSITE" id="PS51085">
    <property type="entry name" value="2FE2S_FER_2"/>
    <property type="match status" value="1"/>
</dbReference>
<keyword evidence="4" id="KW-0479">Metal-binding</keyword>
<keyword evidence="10" id="KW-0472">Membrane</keyword>
<feature type="domain" description="FAD-binding FR-type" evidence="12">
    <location>
        <begin position="64"/>
        <end position="182"/>
    </location>
</feature>
<evidence type="ECO:0000256" key="7">
    <source>
        <dbReference type="ARBA" id="ARBA00023004"/>
    </source>
</evidence>
<evidence type="ECO:0000256" key="6">
    <source>
        <dbReference type="ARBA" id="ARBA00023002"/>
    </source>
</evidence>
<evidence type="ECO:0000259" key="12">
    <source>
        <dbReference type="PROSITE" id="PS51384"/>
    </source>
</evidence>
<feature type="domain" description="2Fe-2S ferredoxin-type" evidence="11">
    <location>
        <begin position="342"/>
        <end position="426"/>
    </location>
</feature>
<dbReference type="PRINTS" id="PR00371">
    <property type="entry name" value="FPNCR"/>
</dbReference>
<dbReference type="SUPFAM" id="SSF54292">
    <property type="entry name" value="2Fe-2S ferredoxin-like"/>
    <property type="match status" value="1"/>
</dbReference>
<dbReference type="AlphaFoldDB" id="A0A1W9KPP7"/>
<dbReference type="Pfam" id="PF00111">
    <property type="entry name" value="Fer2"/>
    <property type="match status" value="1"/>
</dbReference>
<dbReference type="Gene3D" id="2.40.30.10">
    <property type="entry name" value="Translation factors"/>
    <property type="match status" value="1"/>
</dbReference>
<evidence type="ECO:0000259" key="11">
    <source>
        <dbReference type="PROSITE" id="PS51085"/>
    </source>
</evidence>
<dbReference type="GO" id="GO:0016491">
    <property type="term" value="F:oxidoreductase activity"/>
    <property type="evidence" value="ECO:0007669"/>
    <property type="project" value="UniProtKB-KW"/>
</dbReference>
<name>A0A1W9KPP7_9BURK</name>
<dbReference type="PROSITE" id="PS51384">
    <property type="entry name" value="FAD_FR"/>
    <property type="match status" value="1"/>
</dbReference>
<dbReference type="Pfam" id="PF00175">
    <property type="entry name" value="NAD_binding_1"/>
    <property type="match status" value="1"/>
</dbReference>
<evidence type="ECO:0000256" key="8">
    <source>
        <dbReference type="ARBA" id="ARBA00023014"/>
    </source>
</evidence>
<accession>A0A1W9KPP7</accession>
<dbReference type="Pfam" id="PF00970">
    <property type="entry name" value="FAD_binding_6"/>
    <property type="match status" value="1"/>
</dbReference>
<dbReference type="GO" id="GO:0046872">
    <property type="term" value="F:metal ion binding"/>
    <property type="evidence" value="ECO:0007669"/>
    <property type="project" value="UniProtKB-KW"/>
</dbReference>
<gene>
    <name evidence="13" type="ORF">BWK72_19045</name>
</gene>
<evidence type="ECO:0000256" key="2">
    <source>
        <dbReference type="ARBA" id="ARBA00022630"/>
    </source>
</evidence>
<dbReference type="PANTHER" id="PTHR47354">
    <property type="entry name" value="NADH OXIDOREDUCTASE HCR"/>
    <property type="match status" value="1"/>
</dbReference>
<keyword evidence="3" id="KW-0001">2Fe-2S</keyword>
<keyword evidence="7" id="KW-0408">Iron</keyword>
<comment type="cofactor">
    <cofactor evidence="1">
        <name>FAD</name>
        <dbReference type="ChEBI" id="CHEBI:57692"/>
    </cofactor>
</comment>
<dbReference type="SUPFAM" id="SSF63380">
    <property type="entry name" value="Riboflavin synthase domain-like"/>
    <property type="match status" value="1"/>
</dbReference>
<evidence type="ECO:0000256" key="9">
    <source>
        <dbReference type="ARBA" id="ARBA00034078"/>
    </source>
</evidence>
<feature type="transmembrane region" description="Helical" evidence="10">
    <location>
        <begin position="6"/>
        <end position="27"/>
    </location>
</feature>
<dbReference type="PROSITE" id="PS00197">
    <property type="entry name" value="2FE2S_FER_1"/>
    <property type="match status" value="1"/>
</dbReference>
<protein>
    <recommendedName>
        <fullName evidence="15">FAD/NAD(P)-binding oxidoreductase</fullName>
    </recommendedName>
</protein>
<keyword evidence="2" id="KW-0285">Flavoprotein</keyword>
<keyword evidence="10" id="KW-1133">Transmembrane helix</keyword>
<keyword evidence="8" id="KW-0411">Iron-sulfur</keyword>
<dbReference type="InterPro" id="IPR050415">
    <property type="entry name" value="MRET"/>
</dbReference>
<keyword evidence="6" id="KW-0560">Oxidoreductase</keyword>
<comment type="caution">
    <text evidence="13">The sequence shown here is derived from an EMBL/GenBank/DDBJ whole genome shotgun (WGS) entry which is preliminary data.</text>
</comment>
<dbReference type="CDD" id="cd06184">
    <property type="entry name" value="flavohem_like_fad_nad_binding"/>
    <property type="match status" value="1"/>
</dbReference>
<keyword evidence="10" id="KW-0812">Transmembrane</keyword>
<dbReference type="PANTHER" id="PTHR47354:SF8">
    <property type="entry name" value="1,2-PHENYLACETYL-COA EPOXIDASE, SUBUNIT E"/>
    <property type="match status" value="1"/>
</dbReference>
<dbReference type="EMBL" id="MTEI01000023">
    <property type="protein sequence ID" value="OQW86099.1"/>
    <property type="molecule type" value="Genomic_DNA"/>
</dbReference>
<dbReference type="InterPro" id="IPR017938">
    <property type="entry name" value="Riboflavin_synthase-like_b-brl"/>
</dbReference>
<dbReference type="GO" id="GO:0051537">
    <property type="term" value="F:2 iron, 2 sulfur cluster binding"/>
    <property type="evidence" value="ECO:0007669"/>
    <property type="project" value="UniProtKB-KW"/>
</dbReference>
<dbReference type="InterPro" id="IPR036010">
    <property type="entry name" value="2Fe-2S_ferredoxin-like_sf"/>
</dbReference>
<organism evidence="13 14">
    <name type="scientific">Rhodoferax ferrireducens</name>
    <dbReference type="NCBI Taxonomy" id="192843"/>
    <lineage>
        <taxon>Bacteria</taxon>
        <taxon>Pseudomonadati</taxon>
        <taxon>Pseudomonadota</taxon>
        <taxon>Betaproteobacteria</taxon>
        <taxon>Burkholderiales</taxon>
        <taxon>Comamonadaceae</taxon>
        <taxon>Rhodoferax</taxon>
    </lineage>
</organism>
<evidence type="ECO:0000313" key="13">
    <source>
        <dbReference type="EMBL" id="OQW86099.1"/>
    </source>
</evidence>
<dbReference type="CDD" id="cd00207">
    <property type="entry name" value="fer2"/>
    <property type="match status" value="1"/>
</dbReference>
<evidence type="ECO:0000313" key="14">
    <source>
        <dbReference type="Proteomes" id="UP000192505"/>
    </source>
</evidence>
<dbReference type="Gene3D" id="3.40.50.80">
    <property type="entry name" value="Nucleotide-binding domain of ferredoxin-NADP reductase (FNR) module"/>
    <property type="match status" value="1"/>
</dbReference>
<dbReference type="Gene3D" id="3.10.20.30">
    <property type="match status" value="1"/>
</dbReference>
<evidence type="ECO:0000256" key="1">
    <source>
        <dbReference type="ARBA" id="ARBA00001974"/>
    </source>
</evidence>
<dbReference type="InterPro" id="IPR012675">
    <property type="entry name" value="Beta-grasp_dom_sf"/>
</dbReference>
<proteinExistence type="predicted"/>
<evidence type="ECO:0000256" key="10">
    <source>
        <dbReference type="SAM" id="Phobius"/>
    </source>
</evidence>
<dbReference type="GO" id="GO:0050660">
    <property type="term" value="F:flavin adenine dinucleotide binding"/>
    <property type="evidence" value="ECO:0007669"/>
    <property type="project" value="TreeGrafter"/>
</dbReference>
<dbReference type="InterPro" id="IPR001041">
    <property type="entry name" value="2Fe-2S_ferredoxin-type"/>
</dbReference>
<dbReference type="InterPro" id="IPR017927">
    <property type="entry name" value="FAD-bd_FR_type"/>
</dbReference>
<dbReference type="InterPro" id="IPR001433">
    <property type="entry name" value="OxRdtase_FAD/NAD-bd"/>
</dbReference>
<evidence type="ECO:0000256" key="4">
    <source>
        <dbReference type="ARBA" id="ARBA00022723"/>
    </source>
</evidence>
<dbReference type="PRINTS" id="PR00406">
    <property type="entry name" value="CYTB5RDTASE"/>
</dbReference>
<keyword evidence="5" id="KW-0274">FAD</keyword>
<dbReference type="InterPro" id="IPR008333">
    <property type="entry name" value="Cbr1-like_FAD-bd_dom"/>
</dbReference>
<dbReference type="InterPro" id="IPR039261">
    <property type="entry name" value="FNR_nucleotide-bd"/>
</dbReference>
<dbReference type="SUPFAM" id="SSF52343">
    <property type="entry name" value="Ferredoxin reductase-like, C-terminal NADP-linked domain"/>
    <property type="match status" value="1"/>
</dbReference>
<evidence type="ECO:0000256" key="5">
    <source>
        <dbReference type="ARBA" id="ARBA00022827"/>
    </source>
</evidence>
<comment type="cofactor">
    <cofactor evidence="9">
        <name>[2Fe-2S] cluster</name>
        <dbReference type="ChEBI" id="CHEBI:190135"/>
    </cofactor>
</comment>